<dbReference type="Pfam" id="PF00060">
    <property type="entry name" value="Lig_chan"/>
    <property type="match status" value="1"/>
</dbReference>
<dbReference type="PRINTS" id="PR00177">
    <property type="entry name" value="NMDARECEPTOR"/>
</dbReference>
<dbReference type="SMART" id="SM00079">
    <property type="entry name" value="PBPe"/>
    <property type="match status" value="1"/>
</dbReference>
<evidence type="ECO:0000256" key="14">
    <source>
        <dbReference type="PIRSR" id="PIRSR601508-1"/>
    </source>
</evidence>
<feature type="non-terminal residue" evidence="20">
    <location>
        <position position="1"/>
    </location>
</feature>
<reference evidence="20 21" key="1">
    <citation type="journal article" date="2018" name="Gigascience">
        <title>Genomes of trombidid mites reveal novel predicted allergens and laterally-transferred genes associated with secondary metabolism.</title>
        <authorList>
            <person name="Dong X."/>
            <person name="Chaisiri K."/>
            <person name="Xia D."/>
            <person name="Armstrong S.D."/>
            <person name="Fang Y."/>
            <person name="Donnelly M.J."/>
            <person name="Kadowaki T."/>
            <person name="McGarry J.W."/>
            <person name="Darby A.C."/>
            <person name="Makepeace B.L."/>
        </authorList>
    </citation>
    <scope>NUCLEOTIDE SEQUENCE [LARGE SCALE GENOMIC DNA]</scope>
    <source>
        <strain evidence="20">UoL-UT</strain>
    </source>
</reference>
<feature type="site" description="Crucial to convey clamshell closure to channel opening" evidence="15">
    <location>
        <position position="600"/>
    </location>
</feature>
<comment type="similarity">
    <text evidence="2">Belongs to the glutamate-gated ion channel (TC 1.A.10.1) family.</text>
</comment>
<evidence type="ECO:0000313" key="20">
    <source>
        <dbReference type="EMBL" id="RWS25264.1"/>
    </source>
</evidence>
<evidence type="ECO:0000256" key="7">
    <source>
        <dbReference type="ARBA" id="ARBA00023054"/>
    </source>
</evidence>
<dbReference type="GO" id="GO:0005886">
    <property type="term" value="C:plasma membrane"/>
    <property type="evidence" value="ECO:0007669"/>
    <property type="project" value="UniProtKB-SubCell"/>
</dbReference>
<dbReference type="Gene3D" id="1.10.287.70">
    <property type="match status" value="1"/>
</dbReference>
<accession>A0A443SCR9</accession>
<keyword evidence="7" id="KW-0175">Coiled coil</keyword>
<dbReference type="SMART" id="SM00918">
    <property type="entry name" value="Lig_chan-Glu_bd"/>
    <property type="match status" value="1"/>
</dbReference>
<dbReference type="GO" id="GO:0015276">
    <property type="term" value="F:ligand-gated monoatomic ion channel activity"/>
    <property type="evidence" value="ECO:0007669"/>
    <property type="project" value="InterPro"/>
</dbReference>
<keyword evidence="3" id="KW-0813">Transport</keyword>
<dbReference type="InterPro" id="IPR028082">
    <property type="entry name" value="Peripla_BP_I"/>
</dbReference>
<proteinExistence type="inferred from homology"/>
<keyword evidence="13" id="KW-0407">Ion channel</keyword>
<feature type="binding site" evidence="14">
    <location>
        <position position="706"/>
    </location>
    <ligand>
        <name>L-glutamate</name>
        <dbReference type="ChEBI" id="CHEBI:29985"/>
    </ligand>
</feature>
<feature type="domain" description="Ionotropic glutamate receptor L-glutamate and glycine-binding" evidence="19">
    <location>
        <begin position="384"/>
        <end position="457"/>
    </location>
</feature>
<dbReference type="VEuPathDB" id="VectorBase:LDEU006776"/>
<keyword evidence="6 17" id="KW-1133">Transmembrane helix</keyword>
<dbReference type="SUPFAM" id="SSF53850">
    <property type="entry name" value="Periplasmic binding protein-like II"/>
    <property type="match status" value="1"/>
</dbReference>
<feature type="transmembrane region" description="Helical" evidence="17">
    <location>
        <begin position="513"/>
        <end position="531"/>
    </location>
</feature>
<feature type="disulfide bond" evidence="16">
    <location>
        <begin position="718"/>
        <end position="778"/>
    </location>
</feature>
<gene>
    <name evidence="20" type="ORF">B4U80_06297</name>
</gene>
<protein>
    <submittedName>
        <fullName evidence="20">Glutamate receptor ionotropic: kainate 2-like protein</fullName>
    </submittedName>
</protein>
<evidence type="ECO:0000256" key="12">
    <source>
        <dbReference type="ARBA" id="ARBA00023286"/>
    </source>
</evidence>
<feature type="domain" description="Ionotropic glutamate receptor C-terminal" evidence="18">
    <location>
        <begin position="376"/>
        <end position="770"/>
    </location>
</feature>
<dbReference type="GO" id="GO:0043226">
    <property type="term" value="C:organelle"/>
    <property type="evidence" value="ECO:0007669"/>
    <property type="project" value="UniProtKB-ARBA"/>
</dbReference>
<comment type="caution">
    <text evidence="20">The sequence shown here is derived from an EMBL/GenBank/DDBJ whole genome shotgun (WGS) entry which is preliminary data.</text>
</comment>
<keyword evidence="10 20" id="KW-0675">Receptor</keyword>
<dbReference type="GO" id="GO:0038023">
    <property type="term" value="F:signaling receptor activity"/>
    <property type="evidence" value="ECO:0007669"/>
    <property type="project" value="InterPro"/>
</dbReference>
<evidence type="ECO:0000256" key="16">
    <source>
        <dbReference type="PIRSR" id="PIRSR601508-3"/>
    </source>
</evidence>
<dbReference type="PANTHER" id="PTHR18966">
    <property type="entry name" value="IONOTROPIC GLUTAMATE RECEPTOR"/>
    <property type="match status" value="1"/>
</dbReference>
<feature type="binding site" evidence="14">
    <location>
        <position position="473"/>
    </location>
    <ligand>
        <name>L-glutamate</name>
        <dbReference type="ChEBI" id="CHEBI:29985"/>
    </ligand>
</feature>
<evidence type="ECO:0000256" key="1">
    <source>
        <dbReference type="ARBA" id="ARBA00004651"/>
    </source>
</evidence>
<evidence type="ECO:0000259" key="19">
    <source>
        <dbReference type="SMART" id="SM00918"/>
    </source>
</evidence>
<dbReference type="Gene3D" id="3.40.190.10">
    <property type="entry name" value="Periplasmic binding protein-like II"/>
    <property type="match status" value="2"/>
</dbReference>
<evidence type="ECO:0000256" key="4">
    <source>
        <dbReference type="ARBA" id="ARBA00022475"/>
    </source>
</evidence>
<keyword evidence="16" id="KW-1015">Disulfide bond</keyword>
<organism evidence="20 21">
    <name type="scientific">Leptotrombidium deliense</name>
    <dbReference type="NCBI Taxonomy" id="299467"/>
    <lineage>
        <taxon>Eukaryota</taxon>
        <taxon>Metazoa</taxon>
        <taxon>Ecdysozoa</taxon>
        <taxon>Arthropoda</taxon>
        <taxon>Chelicerata</taxon>
        <taxon>Arachnida</taxon>
        <taxon>Acari</taxon>
        <taxon>Acariformes</taxon>
        <taxon>Trombidiformes</taxon>
        <taxon>Prostigmata</taxon>
        <taxon>Anystina</taxon>
        <taxon>Parasitengona</taxon>
        <taxon>Trombiculoidea</taxon>
        <taxon>Trombiculidae</taxon>
        <taxon>Leptotrombidium</taxon>
    </lineage>
</organism>
<dbReference type="SUPFAM" id="SSF53822">
    <property type="entry name" value="Periplasmic binding protein-like I"/>
    <property type="match status" value="1"/>
</dbReference>
<feature type="binding site" evidence="14">
    <location>
        <position position="466"/>
    </location>
    <ligand>
        <name>L-glutamate</name>
        <dbReference type="ChEBI" id="CHEBI:29985"/>
    </ligand>
</feature>
<evidence type="ECO:0000259" key="18">
    <source>
        <dbReference type="SMART" id="SM00079"/>
    </source>
</evidence>
<evidence type="ECO:0000256" key="15">
    <source>
        <dbReference type="PIRSR" id="PIRSR601508-2"/>
    </source>
</evidence>
<keyword evidence="4" id="KW-1003">Cell membrane</keyword>
<evidence type="ECO:0000256" key="17">
    <source>
        <dbReference type="SAM" id="Phobius"/>
    </source>
</evidence>
<name>A0A443SCR9_9ACAR</name>
<dbReference type="SUPFAM" id="SSF81324">
    <property type="entry name" value="Voltage-gated potassium channels"/>
    <property type="match status" value="1"/>
</dbReference>
<dbReference type="Gene3D" id="3.40.50.2300">
    <property type="match status" value="2"/>
</dbReference>
<evidence type="ECO:0000256" key="9">
    <source>
        <dbReference type="ARBA" id="ARBA00023136"/>
    </source>
</evidence>
<dbReference type="OrthoDB" id="5984008at2759"/>
<comment type="subcellular location">
    <subcellularLocation>
        <location evidence="1">Cell membrane</location>
        <topology evidence="1">Multi-pass membrane protein</topology>
    </subcellularLocation>
</comment>
<evidence type="ECO:0000256" key="8">
    <source>
        <dbReference type="ARBA" id="ARBA00023065"/>
    </source>
</evidence>
<feature type="transmembrane region" description="Helical" evidence="17">
    <location>
        <begin position="792"/>
        <end position="813"/>
    </location>
</feature>
<dbReference type="Pfam" id="PF10613">
    <property type="entry name" value="Lig_chan-Glu_bd"/>
    <property type="match status" value="1"/>
</dbReference>
<dbReference type="FunFam" id="3.40.190.10:FF:000078">
    <property type="entry name" value="glutamate receptor ionotropic, NMDA 3B"/>
    <property type="match status" value="1"/>
</dbReference>
<dbReference type="InterPro" id="IPR019594">
    <property type="entry name" value="Glu/Gly-bd"/>
</dbReference>
<evidence type="ECO:0000256" key="3">
    <source>
        <dbReference type="ARBA" id="ARBA00022448"/>
    </source>
</evidence>
<sequence>ITVSDDSDVAKSVILNSFNELTDLKTKVDIHFITIPSNANELYICNALFVNNSYPSLIIDISAQKGHSSDYVRRITRQLGLPIVSVINDLNEKSREWNGTDEIEKEILVPILRPNTAISAVIESMLSTNYIRKFAIFTDNTIEISDDVLNEINEISKNYSLHSINENLEKTIATLKEQKMQDFFVLGSISKLNEVLKTVQQSGMFGYRYTWFLISNEMGKLECETCDQSHVTFIQPTTVKKFEYDHKSTLKSSQENRMFSYFYYDLTRFVVQVFDELVSKSKWNTNLSFPKCGLELSDDQKKERSNIHFASELSIEGFYGKFGRFVINNDPFPSYQQISMKVNRVELFRKPPFVYIKTAEWISEYPGGTLMHTAPFIKFYNGPPFIMKRHNAETGKIEYYGYCIDLMEKVRLAIYNKTQRNFIFDLYEVADGQYGVKTSGKNASVEKWNGLIGDVHEKFADIAVGPVAVMDERERVVDFTVPYYDLVGISLMMKKPIKSSHIFKFLGVLNEGVWLHLIYFYFLSSFVLFVVDRLSPYSYYNFPSRYIGEPGHRNFNFSECLWFCITSMTPQGGGEIPKTPSGRIVVACWWLVLARLDPPIETLQHLADQHRIRYATIYKSAEETYFKRRAHVERQFYLQWVKMAFDDTLHPNVRGDQAFWEYPIPNMYTDIYKQMQIAGMPKSFEDGLRRVLDSQGANTGFVLLAEATKVRWTAMTNCDVIQSGNEFSRRPIAFAIQEGNDELRNVLNSAILQLTNDRKLEVLKEKWWGEDNPERKECPDHRKNLEVISIRNIGGIFVIIASGIGFAFISLFWDKVLMNPKYTPLSHFVEKLQMKWNRMLGLDEEGYWMATH</sequence>
<dbReference type="InterPro" id="IPR001320">
    <property type="entry name" value="Iontro_rcpt_C"/>
</dbReference>
<keyword evidence="5 17" id="KW-0812">Transmembrane</keyword>
<evidence type="ECO:0000256" key="5">
    <source>
        <dbReference type="ARBA" id="ARBA00022692"/>
    </source>
</evidence>
<keyword evidence="12" id="KW-1071">Ligand-gated ion channel</keyword>
<evidence type="ECO:0000256" key="6">
    <source>
        <dbReference type="ARBA" id="ARBA00022989"/>
    </source>
</evidence>
<keyword evidence="9 17" id="KW-0472">Membrane</keyword>
<evidence type="ECO:0000256" key="10">
    <source>
        <dbReference type="ARBA" id="ARBA00023170"/>
    </source>
</evidence>
<keyword evidence="11" id="KW-0325">Glycoprotein</keyword>
<evidence type="ECO:0000256" key="2">
    <source>
        <dbReference type="ARBA" id="ARBA00008685"/>
    </source>
</evidence>
<evidence type="ECO:0000256" key="13">
    <source>
        <dbReference type="ARBA" id="ARBA00023303"/>
    </source>
</evidence>
<keyword evidence="8" id="KW-0406">Ion transport</keyword>
<evidence type="ECO:0000256" key="11">
    <source>
        <dbReference type="ARBA" id="ARBA00023180"/>
    </source>
</evidence>
<feature type="site" description="Interaction with the cone snail toxin Con-ikot-ikot" evidence="15">
    <location>
        <position position="627"/>
    </location>
</feature>
<keyword evidence="21" id="KW-1185">Reference proteome</keyword>
<dbReference type="InterPro" id="IPR001508">
    <property type="entry name" value="Iono_Glu_rcpt_met"/>
</dbReference>
<dbReference type="Proteomes" id="UP000288716">
    <property type="component" value="Unassembled WGS sequence"/>
</dbReference>
<evidence type="ECO:0000313" key="21">
    <source>
        <dbReference type="Proteomes" id="UP000288716"/>
    </source>
</evidence>
<dbReference type="AlphaFoldDB" id="A0A443SCR9"/>
<dbReference type="InterPro" id="IPR015683">
    <property type="entry name" value="Ionotropic_Glu_rcpt"/>
</dbReference>
<dbReference type="EMBL" id="NCKV01003896">
    <property type="protein sequence ID" value="RWS25264.1"/>
    <property type="molecule type" value="Genomic_DNA"/>
</dbReference>